<comment type="caution">
    <text evidence="1">The sequence shown here is derived from an EMBL/GenBank/DDBJ whole genome shotgun (WGS) entry which is preliminary data.</text>
</comment>
<dbReference type="AlphaFoldDB" id="A0AA88N2Z9"/>
<keyword evidence="2" id="KW-1185">Reference proteome</keyword>
<sequence>MVGFSTACPPADDPCQPPHVFILANQRTATVPLKSERFCQLSKPQISQLSADQCSQRGVPPLVAHRQPGGKLPQLDLQEGVLWADSVKH</sequence>
<accession>A0AA88N2Z9</accession>
<evidence type="ECO:0000313" key="2">
    <source>
        <dbReference type="Proteomes" id="UP001187415"/>
    </source>
</evidence>
<dbReference type="Proteomes" id="UP001187415">
    <property type="component" value="Unassembled WGS sequence"/>
</dbReference>
<reference evidence="1" key="1">
    <citation type="submission" date="2023-07" db="EMBL/GenBank/DDBJ databases">
        <title>Chromosome-level Genome Assembly of Striped Snakehead (Channa striata).</title>
        <authorList>
            <person name="Liu H."/>
        </authorList>
    </citation>
    <scope>NUCLEOTIDE SEQUENCE</scope>
    <source>
        <strain evidence="1">Gz</strain>
        <tissue evidence="1">Muscle</tissue>
    </source>
</reference>
<proteinExistence type="predicted"/>
<organism evidence="1 2">
    <name type="scientific">Channa striata</name>
    <name type="common">Snakehead murrel</name>
    <name type="synonym">Ophicephalus striatus</name>
    <dbReference type="NCBI Taxonomy" id="64152"/>
    <lineage>
        <taxon>Eukaryota</taxon>
        <taxon>Metazoa</taxon>
        <taxon>Chordata</taxon>
        <taxon>Craniata</taxon>
        <taxon>Vertebrata</taxon>
        <taxon>Euteleostomi</taxon>
        <taxon>Actinopterygii</taxon>
        <taxon>Neopterygii</taxon>
        <taxon>Teleostei</taxon>
        <taxon>Neoteleostei</taxon>
        <taxon>Acanthomorphata</taxon>
        <taxon>Anabantaria</taxon>
        <taxon>Anabantiformes</taxon>
        <taxon>Channoidei</taxon>
        <taxon>Channidae</taxon>
        <taxon>Channa</taxon>
    </lineage>
</organism>
<protein>
    <submittedName>
        <fullName evidence="1">Uncharacterized protein</fullName>
    </submittedName>
</protein>
<evidence type="ECO:0000313" key="1">
    <source>
        <dbReference type="EMBL" id="KAK2847426.1"/>
    </source>
</evidence>
<gene>
    <name evidence="1" type="ORF">Q5P01_010425</name>
</gene>
<dbReference type="EMBL" id="JAUPFM010000007">
    <property type="protein sequence ID" value="KAK2847426.1"/>
    <property type="molecule type" value="Genomic_DNA"/>
</dbReference>
<name>A0AA88N2Z9_CHASR</name>